<proteinExistence type="inferred from homology"/>
<dbReference type="GO" id="GO:0002161">
    <property type="term" value="F:aminoacyl-tRNA deacylase activity"/>
    <property type="evidence" value="ECO:0007669"/>
    <property type="project" value="InterPro"/>
</dbReference>
<dbReference type="OrthoDB" id="9798587at2"/>
<dbReference type="InterPro" id="IPR040285">
    <property type="entry name" value="ProX/PRXD1"/>
</dbReference>
<dbReference type="Proteomes" id="UP000315343">
    <property type="component" value="Unassembled WGS sequence"/>
</dbReference>
<accession>A0A562JLS5</accession>
<dbReference type="EMBL" id="VLKH01000001">
    <property type="protein sequence ID" value="TWH83915.1"/>
    <property type="molecule type" value="Genomic_DNA"/>
</dbReference>
<comment type="caution">
    <text evidence="3">The sequence shown here is derived from an EMBL/GenBank/DDBJ whole genome shotgun (WGS) entry which is preliminary data.</text>
</comment>
<dbReference type="InterPro" id="IPR007214">
    <property type="entry name" value="YbaK/aa-tRNA-synth-assoc-dom"/>
</dbReference>
<protein>
    <submittedName>
        <fullName evidence="3">Ala-tRNA(Pro) deacylase</fullName>
    </submittedName>
</protein>
<evidence type="ECO:0000313" key="4">
    <source>
        <dbReference type="Proteomes" id="UP000315343"/>
    </source>
</evidence>
<gene>
    <name evidence="3" type="ORF">LY60_00533</name>
</gene>
<dbReference type="Gene3D" id="3.90.960.10">
    <property type="entry name" value="YbaK/aminoacyl-tRNA synthetase-associated domain"/>
    <property type="match status" value="1"/>
</dbReference>
<evidence type="ECO:0000313" key="3">
    <source>
        <dbReference type="EMBL" id="TWH83915.1"/>
    </source>
</evidence>
<dbReference type="Pfam" id="PF04073">
    <property type="entry name" value="tRNA_edit"/>
    <property type="match status" value="1"/>
</dbReference>
<evidence type="ECO:0000256" key="1">
    <source>
        <dbReference type="ARBA" id="ARBA00010201"/>
    </source>
</evidence>
<comment type="similarity">
    <text evidence="1">Belongs to the PRORSD1 family.</text>
</comment>
<reference evidence="3 4" key="1">
    <citation type="submission" date="2019-07" db="EMBL/GenBank/DDBJ databases">
        <title>Genomic Encyclopedia of Type Strains, Phase I: the one thousand microbial genomes (KMG-I) project.</title>
        <authorList>
            <person name="Kyrpides N."/>
        </authorList>
    </citation>
    <scope>NUCLEOTIDE SEQUENCE [LARGE SCALE GENOMIC DNA]</scope>
    <source>
        <strain evidence="3 4">DSM 13558</strain>
    </source>
</reference>
<dbReference type="InterPro" id="IPR036754">
    <property type="entry name" value="YbaK/aa-tRNA-synt-asso_dom_sf"/>
</dbReference>
<evidence type="ECO:0000259" key="2">
    <source>
        <dbReference type="Pfam" id="PF04073"/>
    </source>
</evidence>
<dbReference type="CDD" id="cd04335">
    <property type="entry name" value="PrdX_deacylase"/>
    <property type="match status" value="1"/>
</dbReference>
<dbReference type="RefSeq" id="WP_145079546.1">
    <property type="nucleotide sequence ID" value="NZ_VLKH01000001.1"/>
</dbReference>
<dbReference type="SUPFAM" id="SSF55826">
    <property type="entry name" value="YbaK/ProRS associated domain"/>
    <property type="match status" value="1"/>
</dbReference>
<organism evidence="3 4">
    <name type="scientific">Sedimentibacter saalensis</name>
    <dbReference type="NCBI Taxonomy" id="130788"/>
    <lineage>
        <taxon>Bacteria</taxon>
        <taxon>Bacillati</taxon>
        <taxon>Bacillota</taxon>
        <taxon>Tissierellia</taxon>
        <taxon>Sedimentibacter</taxon>
    </lineage>
</organism>
<sequence length="183" mass="20659">MSEIYIDKTLYSTIPDPAGRLEKEMEAYVVLEKLGIQFERVDHGEASSIEDLKNVEDVLGTRICKNLFLCNASKSKFYLLLMPGDKKFLTKNLSKQIGSSRLSFAEGEHMEKLLNITPGSVSILGLMNDKQMEVSLVIDMETAEQEYFGCHPLINTSTIKVKTSDILNIFLPYTGHEYKVVEL</sequence>
<feature type="domain" description="YbaK/aminoacyl-tRNA synthetase-associated" evidence="2">
    <location>
        <begin position="43"/>
        <end position="167"/>
    </location>
</feature>
<dbReference type="PANTHER" id="PTHR31423">
    <property type="entry name" value="YBAK DOMAIN-CONTAINING PROTEIN"/>
    <property type="match status" value="1"/>
</dbReference>
<dbReference type="PANTHER" id="PTHR31423:SF3">
    <property type="entry name" value="PROLYL-TRNA SYNTHETASE ASSOCIATED DOMAIN-CONTAINING PROTEIN 1-RELATED"/>
    <property type="match status" value="1"/>
</dbReference>
<dbReference type="AlphaFoldDB" id="A0A562JLS5"/>
<keyword evidence="4" id="KW-1185">Reference proteome</keyword>
<name>A0A562JLS5_9FIRM</name>